<evidence type="ECO:0000259" key="7">
    <source>
        <dbReference type="Pfam" id="PF00248"/>
    </source>
</evidence>
<dbReference type="PANTHER" id="PTHR11732">
    <property type="entry name" value="ALDO/KETO REDUCTASE"/>
    <property type="match status" value="1"/>
</dbReference>
<keyword evidence="8" id="KW-1185">Reference proteome</keyword>
<organism evidence="8 9">
    <name type="scientific">Crassostrea virginica</name>
    <name type="common">Eastern oyster</name>
    <dbReference type="NCBI Taxonomy" id="6565"/>
    <lineage>
        <taxon>Eukaryota</taxon>
        <taxon>Metazoa</taxon>
        <taxon>Spiralia</taxon>
        <taxon>Lophotrochozoa</taxon>
        <taxon>Mollusca</taxon>
        <taxon>Bivalvia</taxon>
        <taxon>Autobranchia</taxon>
        <taxon>Pteriomorphia</taxon>
        <taxon>Ostreida</taxon>
        <taxon>Ostreoidea</taxon>
        <taxon>Ostreidae</taxon>
        <taxon>Crassostrea</taxon>
    </lineage>
</organism>
<evidence type="ECO:0000313" key="8">
    <source>
        <dbReference type="Proteomes" id="UP000694844"/>
    </source>
</evidence>
<dbReference type="AlphaFoldDB" id="A0A8B8DFS9"/>
<evidence type="ECO:0000256" key="4">
    <source>
        <dbReference type="PIRSR" id="PIRSR000097-1"/>
    </source>
</evidence>
<keyword evidence="2" id="KW-0521">NADP</keyword>
<dbReference type="InterPro" id="IPR020471">
    <property type="entry name" value="AKR"/>
</dbReference>
<name>A0A8B8DFS9_CRAVI</name>
<dbReference type="Gene3D" id="3.20.20.100">
    <property type="entry name" value="NADP-dependent oxidoreductase domain"/>
    <property type="match status" value="1"/>
</dbReference>
<evidence type="ECO:0000313" key="9">
    <source>
        <dbReference type="RefSeq" id="XP_022326992.1"/>
    </source>
</evidence>
<feature type="domain" description="NADP-dependent oxidoreductase" evidence="7">
    <location>
        <begin position="18"/>
        <end position="297"/>
    </location>
</feature>
<dbReference type="GO" id="GO:0016491">
    <property type="term" value="F:oxidoreductase activity"/>
    <property type="evidence" value="ECO:0007669"/>
    <property type="project" value="UniProtKB-KW"/>
</dbReference>
<feature type="active site" description="Proton donor" evidence="4">
    <location>
        <position position="56"/>
    </location>
</feature>
<dbReference type="PROSITE" id="PS00063">
    <property type="entry name" value="ALDOKETO_REDUCTASE_3"/>
    <property type="match status" value="1"/>
</dbReference>
<dbReference type="PRINTS" id="PR00069">
    <property type="entry name" value="ALDKETRDTASE"/>
</dbReference>
<comment type="similarity">
    <text evidence="1">Belongs to the aldo/keto reductase family.</text>
</comment>
<dbReference type="PROSITE" id="PS00798">
    <property type="entry name" value="ALDOKETO_REDUCTASE_1"/>
    <property type="match status" value="1"/>
</dbReference>
<dbReference type="Proteomes" id="UP000694844">
    <property type="component" value="Chromosome 3"/>
</dbReference>
<feature type="binding site" evidence="5">
    <location>
        <position position="118"/>
    </location>
    <ligand>
        <name>substrate</name>
    </ligand>
</feature>
<dbReference type="PIRSF" id="PIRSF000097">
    <property type="entry name" value="AKR"/>
    <property type="match status" value="1"/>
</dbReference>
<dbReference type="RefSeq" id="XP_022326992.1">
    <property type="nucleotide sequence ID" value="XM_022471284.1"/>
</dbReference>
<dbReference type="Pfam" id="PF00248">
    <property type="entry name" value="Aldo_ket_red"/>
    <property type="match status" value="1"/>
</dbReference>
<evidence type="ECO:0000256" key="5">
    <source>
        <dbReference type="PIRSR" id="PIRSR000097-2"/>
    </source>
</evidence>
<feature type="site" description="Lowers pKa of active site Tyr" evidence="6">
    <location>
        <position position="85"/>
    </location>
</feature>
<dbReference type="InterPro" id="IPR036812">
    <property type="entry name" value="NAD(P)_OxRdtase_dom_sf"/>
</dbReference>
<dbReference type="PROSITE" id="PS00062">
    <property type="entry name" value="ALDOKETO_REDUCTASE_2"/>
    <property type="match status" value="1"/>
</dbReference>
<accession>A0A8B8DFS9</accession>
<evidence type="ECO:0000256" key="2">
    <source>
        <dbReference type="ARBA" id="ARBA00022857"/>
    </source>
</evidence>
<evidence type="ECO:0000256" key="3">
    <source>
        <dbReference type="ARBA" id="ARBA00023002"/>
    </source>
</evidence>
<proteinExistence type="inferred from homology"/>
<dbReference type="GeneID" id="111126558"/>
<dbReference type="SUPFAM" id="SSF51430">
    <property type="entry name" value="NAD(P)-linked oxidoreductase"/>
    <property type="match status" value="1"/>
</dbReference>
<protein>
    <submittedName>
        <fullName evidence="9">Aldose reductase-related protein 1-like isoform X2</fullName>
    </submittedName>
</protein>
<reference evidence="9" key="1">
    <citation type="submission" date="2025-08" db="UniProtKB">
        <authorList>
            <consortium name="RefSeq"/>
        </authorList>
    </citation>
    <scope>IDENTIFICATION</scope>
    <source>
        <tissue evidence="9">Whole sample</tissue>
    </source>
</reference>
<dbReference type="OrthoDB" id="6118541at2759"/>
<dbReference type="FunFam" id="3.20.20.100:FF:000006">
    <property type="entry name" value="Aldo-keto reductase family 1 member A1"/>
    <property type="match status" value="1"/>
</dbReference>
<keyword evidence="3" id="KW-0560">Oxidoreductase</keyword>
<dbReference type="InterPro" id="IPR018170">
    <property type="entry name" value="Aldo/ket_reductase_CS"/>
</dbReference>
<evidence type="ECO:0000256" key="1">
    <source>
        <dbReference type="ARBA" id="ARBA00007905"/>
    </source>
</evidence>
<dbReference type="InterPro" id="IPR023210">
    <property type="entry name" value="NADP_OxRdtase_dom"/>
</dbReference>
<sequence>MASVPVIPIPGTGGYPMIGLGTFTIFEKTGSNDEVKEAVRCAIDSGYRSIDCALVYQNEDSVGQAIAEKISEGVVKREDLFVTTKLWDTHHNPANIRENFFKSLNKLKCGHVDLYLIHWPFGFEDGDEWFPMGKDGKARFSDHDYLDVWKGMEKLVDEGLVKAIGLSNFNIGQTERVLQNCRIKPSNLQIEVHPYLSNKKLVDFCQANGISVTAYAPLGNPNRTWAGKDDPIVFEEPILKEIAERKNKSIAQVCLRFLLQRNIVVIPKSVTPKRIKENIDILDFELTEEEMKAIWSLDRGKRFYLESIAKGHKYYPFDE</sequence>
<gene>
    <name evidence="9" type="primary">LOC111126558</name>
</gene>
<evidence type="ECO:0000256" key="6">
    <source>
        <dbReference type="PIRSR" id="PIRSR000097-3"/>
    </source>
</evidence>